<dbReference type="SUPFAM" id="SSF52200">
    <property type="entry name" value="Toll/Interleukin receptor TIR domain"/>
    <property type="match status" value="1"/>
</dbReference>
<keyword evidence="4" id="KW-1185">Reference proteome</keyword>
<dbReference type="InterPro" id="IPR027417">
    <property type="entry name" value="P-loop_NTPase"/>
</dbReference>
<dbReference type="Gene3D" id="3.40.50.300">
    <property type="entry name" value="P-loop containing nucleotide triphosphate hydrolases"/>
    <property type="match status" value="1"/>
</dbReference>
<evidence type="ECO:0000256" key="1">
    <source>
        <dbReference type="SAM" id="MobiDB-lite"/>
    </source>
</evidence>
<dbReference type="Pfam" id="PF14516">
    <property type="entry name" value="AAA_35"/>
    <property type="match status" value="1"/>
</dbReference>
<dbReference type="EMBL" id="CP000828">
    <property type="protein sequence ID" value="ABW25761.1"/>
    <property type="molecule type" value="Genomic_DNA"/>
</dbReference>
<name>B0CEC7_ACAM1</name>
<dbReference type="Gene3D" id="3.40.50.10140">
    <property type="entry name" value="Toll/interleukin-1 receptor homology (TIR) domain"/>
    <property type="match status" value="1"/>
</dbReference>
<dbReference type="PROSITE" id="PS50104">
    <property type="entry name" value="TIR"/>
    <property type="match status" value="1"/>
</dbReference>
<dbReference type="KEGG" id="amr:AM1_0715"/>
<dbReference type="InterPro" id="IPR035897">
    <property type="entry name" value="Toll_tir_struct_dom_sf"/>
</dbReference>
<dbReference type="Proteomes" id="UP000000268">
    <property type="component" value="Chromosome"/>
</dbReference>
<dbReference type="GO" id="GO:0007165">
    <property type="term" value="P:signal transduction"/>
    <property type="evidence" value="ECO:0007669"/>
    <property type="project" value="InterPro"/>
</dbReference>
<dbReference type="InterPro" id="IPR024983">
    <property type="entry name" value="CHAT_dom"/>
</dbReference>
<dbReference type="AlphaFoldDB" id="B0CEC7"/>
<dbReference type="Pfam" id="PF12770">
    <property type="entry name" value="CHAT"/>
    <property type="match status" value="1"/>
</dbReference>
<evidence type="ECO:0000313" key="3">
    <source>
        <dbReference type="EMBL" id="ABW25761.1"/>
    </source>
</evidence>
<organism evidence="3 4">
    <name type="scientific">Acaryochloris marina (strain MBIC 11017)</name>
    <dbReference type="NCBI Taxonomy" id="329726"/>
    <lineage>
        <taxon>Bacteria</taxon>
        <taxon>Bacillati</taxon>
        <taxon>Cyanobacteriota</taxon>
        <taxon>Cyanophyceae</taxon>
        <taxon>Acaryochloridales</taxon>
        <taxon>Acaryochloridaceae</taxon>
        <taxon>Acaryochloris</taxon>
    </lineage>
</organism>
<proteinExistence type="predicted"/>
<accession>B0CEC7</accession>
<feature type="region of interest" description="Disordered" evidence="1">
    <location>
        <begin position="183"/>
        <end position="219"/>
    </location>
</feature>
<evidence type="ECO:0000313" key="4">
    <source>
        <dbReference type="Proteomes" id="UP000000268"/>
    </source>
</evidence>
<feature type="domain" description="TIR" evidence="2">
    <location>
        <begin position="223"/>
        <end position="359"/>
    </location>
</feature>
<evidence type="ECO:0000259" key="2">
    <source>
        <dbReference type="PROSITE" id="PS50104"/>
    </source>
</evidence>
<dbReference type="Pfam" id="PF13676">
    <property type="entry name" value="TIR_2"/>
    <property type="match status" value="1"/>
</dbReference>
<dbReference type="SUPFAM" id="SSF52540">
    <property type="entry name" value="P-loop containing nucleoside triphosphate hydrolases"/>
    <property type="match status" value="1"/>
</dbReference>
<feature type="compositionally biased region" description="Polar residues" evidence="1">
    <location>
        <begin position="193"/>
        <end position="202"/>
    </location>
</feature>
<dbReference type="eggNOG" id="COG1672">
    <property type="taxonomic scope" value="Bacteria"/>
</dbReference>
<protein>
    <recommendedName>
        <fullName evidence="2">TIR domain-containing protein</fullName>
    </recommendedName>
</protein>
<sequence>MPSPVSVRKILILAANPKNTNQLRLDEEVREIQEGLQRSRIRDQFEIVSRWAVRPDDLRRALLDHEPQIVHFSGHGAGAGGLALENSSGEAQLVSSAALARLFKLFQRNVECVLLNACYSEVQAEAIHQHIGYVIGMSEKIGDRAAIEFASGFYDGLGANRTYEDAFEFGLSAIDLEGIPETSIPQLKKPDSTDSAPKTPSIQPEPSPSAPDQPGNSNLSPIENARIFISYKRDATPDEQLALEICQHLNQRHQVFIDQSMPIGTYWAERIEEELRQSDFLITLLSEQSVGSEMVQGEIETAHRLSKEFKKPTILPIRVKYREPFAYPLSAYLDPINWAFWEQEEDTPGLLAELEQAIAGQDLSINSDTAKRSLLLPAVGAAAIPQPFPSAQFLELPEGTMELESKFYIERQLDRIALETIERQGVTVTIKGPRQMGKSSLLNRTMQAARKAGKQVVFLDFQLFERQALKDSELFFREFCTWLSDELDLDDQVDAYWQRKVGNAQRCTRYVSRHILKSVQAPIVLAMDEVESIFDTTFRSDFFSMLRSWHNNRAIQPLWKQLDLALVTSTEPYQLIADLNQSPFNVGQIIELCDFTPAEVHDLNERHGLPLNAAQEQKLLELVNGQPFLVRKALYLVASQQFTVADLFAKATDDRGPFGAHLRYHLFRMNNKPELVQGLMQVIRRPCQLDEHLFFRLRGAGLVQRQGQQVIPRCPLYAAYFQEHLHD</sequence>
<gene>
    <name evidence="3" type="ordered locus">AM1_0715</name>
</gene>
<dbReference type="STRING" id="329726.AM1_0715"/>
<dbReference type="HOGENOM" id="CLU_021307_0_0_3"/>
<dbReference type="InterPro" id="IPR000157">
    <property type="entry name" value="TIR_dom"/>
</dbReference>
<reference evidence="3 4" key="1">
    <citation type="journal article" date="2008" name="Proc. Natl. Acad. Sci. U.S.A.">
        <title>Niche adaptation and genome expansion in the chlorophyll d-producing cyanobacterium Acaryochloris marina.</title>
        <authorList>
            <person name="Swingley W.D."/>
            <person name="Chen M."/>
            <person name="Cheung P.C."/>
            <person name="Conrad A.L."/>
            <person name="Dejesa L.C."/>
            <person name="Hao J."/>
            <person name="Honchak B.M."/>
            <person name="Karbach L.E."/>
            <person name="Kurdoglu A."/>
            <person name="Lahiri S."/>
            <person name="Mastrian S.D."/>
            <person name="Miyashita H."/>
            <person name="Page L."/>
            <person name="Ramakrishna P."/>
            <person name="Satoh S."/>
            <person name="Sattley W.M."/>
            <person name="Shimada Y."/>
            <person name="Taylor H.L."/>
            <person name="Tomo T."/>
            <person name="Tsuchiya T."/>
            <person name="Wang Z.T."/>
            <person name="Raymond J."/>
            <person name="Mimuro M."/>
            <person name="Blankenship R.E."/>
            <person name="Touchman J.W."/>
        </authorList>
    </citation>
    <scope>NUCLEOTIDE SEQUENCE [LARGE SCALE GENOMIC DNA]</scope>
    <source>
        <strain evidence="4">MBIC 11017</strain>
    </source>
</reference>